<dbReference type="InterPro" id="IPR043504">
    <property type="entry name" value="Peptidase_S1_PA_chymotrypsin"/>
</dbReference>
<dbReference type="PROSITE" id="PS00134">
    <property type="entry name" value="TRYPSIN_HIS"/>
    <property type="match status" value="1"/>
</dbReference>
<dbReference type="GO" id="GO:0004252">
    <property type="term" value="F:serine-type endopeptidase activity"/>
    <property type="evidence" value="ECO:0007669"/>
    <property type="project" value="InterPro"/>
</dbReference>
<dbReference type="InterPro" id="IPR018114">
    <property type="entry name" value="TRYPSIN_HIS"/>
</dbReference>
<dbReference type="PROSITE" id="PS50240">
    <property type="entry name" value="TRYPSIN_DOM"/>
    <property type="match status" value="1"/>
</dbReference>
<dbReference type="eggNOG" id="KOG3627">
    <property type="taxonomic scope" value="Eukaryota"/>
</dbReference>
<dbReference type="InterPro" id="IPR009003">
    <property type="entry name" value="Peptidase_S1_PA"/>
</dbReference>
<name>T1J009_STRMM</name>
<dbReference type="SUPFAM" id="SSF50494">
    <property type="entry name" value="Trypsin-like serine proteases"/>
    <property type="match status" value="1"/>
</dbReference>
<reference evidence="3" key="2">
    <citation type="submission" date="2015-02" db="UniProtKB">
        <authorList>
            <consortium name="EnsemblMetazoa"/>
        </authorList>
    </citation>
    <scope>IDENTIFICATION</scope>
</reference>
<dbReference type="Pfam" id="PF00089">
    <property type="entry name" value="Trypsin"/>
    <property type="match status" value="1"/>
</dbReference>
<dbReference type="AlphaFoldDB" id="T1J009"/>
<sequence length="249" mass="27952">MESNQPEARIIEGVETSPNEFPWQVALVNASRTFFCGGSLLTSKYILTAAHCLRLPIEQLYILLGTHVFDEKVKPGLMLKATQTFAHPKHTYQHFLFDIAIIKMNQSIEYSSTMRPACFPRPNQNYVGRIATLSGWGYNVPGDYDNRPPILMKGNVTIISLRVCREVYEDAKQLSVICTGVKSGQKGPCSGDSGTPLVVLEKERWNQIGLLSGARECGDPKFPGIFTRVDCYYEWINSITTDFKFCSPK</sequence>
<feature type="domain" description="Peptidase S1" evidence="2">
    <location>
        <begin position="10"/>
        <end position="241"/>
    </location>
</feature>
<evidence type="ECO:0000313" key="3">
    <source>
        <dbReference type="EnsemblMetazoa" id="SMAR006848-PA"/>
    </source>
</evidence>
<keyword evidence="1" id="KW-1015">Disulfide bond</keyword>
<proteinExistence type="predicted"/>
<dbReference type="PANTHER" id="PTHR24252">
    <property type="entry name" value="ACROSIN-RELATED"/>
    <property type="match status" value="1"/>
</dbReference>
<dbReference type="HOGENOM" id="CLU_006842_7_0_1"/>
<dbReference type="GO" id="GO:0006508">
    <property type="term" value="P:proteolysis"/>
    <property type="evidence" value="ECO:0007669"/>
    <property type="project" value="InterPro"/>
</dbReference>
<dbReference type="STRING" id="126957.T1J009"/>
<protein>
    <recommendedName>
        <fullName evidence="2">Peptidase S1 domain-containing protein</fullName>
    </recommendedName>
</protein>
<accession>T1J009</accession>
<dbReference type="PhylomeDB" id="T1J009"/>
<dbReference type="PANTHER" id="PTHR24252:SF7">
    <property type="entry name" value="HYALIN"/>
    <property type="match status" value="1"/>
</dbReference>
<dbReference type="Proteomes" id="UP000014500">
    <property type="component" value="Unassembled WGS sequence"/>
</dbReference>
<dbReference type="EnsemblMetazoa" id="SMAR006848-RA">
    <property type="protein sequence ID" value="SMAR006848-PA"/>
    <property type="gene ID" value="SMAR006848"/>
</dbReference>
<evidence type="ECO:0000313" key="4">
    <source>
        <dbReference type="Proteomes" id="UP000014500"/>
    </source>
</evidence>
<dbReference type="FunFam" id="2.40.10.10:FF:000068">
    <property type="entry name" value="transmembrane protease serine 2"/>
    <property type="match status" value="1"/>
</dbReference>
<reference evidence="4" key="1">
    <citation type="submission" date="2011-05" db="EMBL/GenBank/DDBJ databases">
        <authorList>
            <person name="Richards S.R."/>
            <person name="Qu J."/>
            <person name="Jiang H."/>
            <person name="Jhangiani S.N."/>
            <person name="Agravi P."/>
            <person name="Goodspeed R."/>
            <person name="Gross S."/>
            <person name="Mandapat C."/>
            <person name="Jackson L."/>
            <person name="Mathew T."/>
            <person name="Pu L."/>
            <person name="Thornton R."/>
            <person name="Saada N."/>
            <person name="Wilczek-Boney K.B."/>
            <person name="Lee S."/>
            <person name="Kovar C."/>
            <person name="Wu Y."/>
            <person name="Scherer S.E."/>
            <person name="Worley K.C."/>
            <person name="Muzny D.M."/>
            <person name="Gibbs R."/>
        </authorList>
    </citation>
    <scope>NUCLEOTIDE SEQUENCE</scope>
    <source>
        <strain evidence="4">Brora</strain>
    </source>
</reference>
<keyword evidence="4" id="KW-1185">Reference proteome</keyword>
<dbReference type="Gene3D" id="2.40.10.10">
    <property type="entry name" value="Trypsin-like serine proteases"/>
    <property type="match status" value="1"/>
</dbReference>
<dbReference type="SMART" id="SM00020">
    <property type="entry name" value="Tryp_SPc"/>
    <property type="match status" value="1"/>
</dbReference>
<dbReference type="CDD" id="cd00190">
    <property type="entry name" value="Tryp_SPc"/>
    <property type="match status" value="1"/>
</dbReference>
<evidence type="ECO:0000259" key="2">
    <source>
        <dbReference type="PROSITE" id="PS50240"/>
    </source>
</evidence>
<dbReference type="PRINTS" id="PR00722">
    <property type="entry name" value="CHYMOTRYPSIN"/>
</dbReference>
<organism evidence="3 4">
    <name type="scientific">Strigamia maritima</name>
    <name type="common">European centipede</name>
    <name type="synonym">Geophilus maritimus</name>
    <dbReference type="NCBI Taxonomy" id="126957"/>
    <lineage>
        <taxon>Eukaryota</taxon>
        <taxon>Metazoa</taxon>
        <taxon>Ecdysozoa</taxon>
        <taxon>Arthropoda</taxon>
        <taxon>Myriapoda</taxon>
        <taxon>Chilopoda</taxon>
        <taxon>Pleurostigmophora</taxon>
        <taxon>Geophilomorpha</taxon>
        <taxon>Linotaeniidae</taxon>
        <taxon>Strigamia</taxon>
    </lineage>
</organism>
<dbReference type="EMBL" id="JH431729">
    <property type="status" value="NOT_ANNOTATED_CDS"/>
    <property type="molecule type" value="Genomic_DNA"/>
</dbReference>
<dbReference type="InterPro" id="IPR001314">
    <property type="entry name" value="Peptidase_S1A"/>
</dbReference>
<dbReference type="InterPro" id="IPR001254">
    <property type="entry name" value="Trypsin_dom"/>
</dbReference>
<evidence type="ECO:0000256" key="1">
    <source>
        <dbReference type="ARBA" id="ARBA00023157"/>
    </source>
</evidence>
<dbReference type="OMA" id="ICTDANH"/>